<dbReference type="EMBL" id="VZRA01000004">
    <property type="protein sequence ID" value="KAB0669007.1"/>
    <property type="molecule type" value="Genomic_DNA"/>
</dbReference>
<keyword evidence="4 6" id="KW-1133">Transmembrane helix</keyword>
<comment type="subcellular location">
    <subcellularLocation>
        <location evidence="1">Cell membrane</location>
        <topology evidence="1">Multi-pass membrane protein</topology>
    </subcellularLocation>
</comment>
<dbReference type="PANTHER" id="PTHR37937">
    <property type="entry name" value="CONJUGATIVE TRANSFER: DNA TRANSPORT"/>
    <property type="match status" value="1"/>
</dbReference>
<sequence length="631" mass="70727">MKIQFPKINFPGTSYQGYEQKKHQAEMAIKMYLQIGMVCCPLQGFLFVILTQLLCINPTAPALVWRYPIALLSYLFRWDITFSVPVNGHIKHVGDIQILSTSLWKIYGNPCVLLSIAISLSAWILFPVALRYFAAATEKMKADEHIRGAKLITEEELKKKDDGSGILPLASFHIPYMYEIRHILITGQTGAGKSAPIQRMIVAVQEACRRQIIHDIKGEFTEKNYRPGKDLILNPLDARGLGWTILNEVKTMIDLSAITGSLIPASQGDDRFWSAASQDVARGVFAYNFTNNKRLNSDLWKSFTSPINDIADMCKATPLGQAGYAYIQDASSKQAASVIAVLMSYISWLEWATDGPFSLQDWAKNSTDQSVFVTTVEEVATTLKPYLSLFIDLAGKRLLSLPDSKDPARITYFVIDEIGNLQKLPTIKKFLTFGRGKNISTIIGVQESAGLESIYGDKDSRTMINNCSSALIMQMRDSVTTRYFSDMLGDEEYWQSNTTYSISQDDSRGGENHSRQKATRKIVMPSEITGLEIGEGYFSFPGGITAKIKIPWTAENNRPKRNEGFILRDGLDFGSVHSRAEEVETEAQMIIKSPTPEELRHQVEATELDRRKIEAQVEAEIENNLLDGFML</sequence>
<dbReference type="Proteomes" id="UP000798046">
    <property type="component" value="Unassembled WGS sequence"/>
</dbReference>
<dbReference type="PANTHER" id="PTHR37937:SF1">
    <property type="entry name" value="CONJUGATIVE TRANSFER: DNA TRANSPORT"/>
    <property type="match status" value="1"/>
</dbReference>
<dbReference type="Pfam" id="PF10412">
    <property type="entry name" value="TrwB_AAD_bind"/>
    <property type="match status" value="1"/>
</dbReference>
<keyword evidence="5 6" id="KW-0472">Membrane</keyword>
<dbReference type="CDD" id="cd01127">
    <property type="entry name" value="TrwB_TraG_TraD_VirD4"/>
    <property type="match status" value="1"/>
</dbReference>
<evidence type="ECO:0000256" key="6">
    <source>
        <dbReference type="SAM" id="Phobius"/>
    </source>
</evidence>
<evidence type="ECO:0000256" key="4">
    <source>
        <dbReference type="ARBA" id="ARBA00022989"/>
    </source>
</evidence>
<reference evidence="8 9" key="1">
    <citation type="journal article" date="2020" name="Microorganisms">
        <title>Description of Three Novel Members in the Family Geobacteraceae, Oryzomonas japonicum gen. nov., sp. nov., Oryzomonas sagensis sp. nov., and Oryzomonas ruber sp. nov.</title>
        <authorList>
            <person name="Xu Z."/>
            <person name="Masuda Y."/>
            <person name="Hayakawa C."/>
            <person name="Ushijima N."/>
            <person name="Kawano K."/>
            <person name="Shiratori Y."/>
            <person name="Senoo K."/>
            <person name="Itoh H."/>
        </authorList>
    </citation>
    <scope>NUCLEOTIDE SEQUENCE [LARGE SCALE GENOMIC DNA]</scope>
    <source>
        <strain evidence="8 9">Red100</strain>
    </source>
</reference>
<evidence type="ECO:0000313" key="8">
    <source>
        <dbReference type="EMBL" id="KAB0669007.1"/>
    </source>
</evidence>
<dbReference type="SUPFAM" id="SSF52540">
    <property type="entry name" value="P-loop containing nucleoside triphosphate hydrolases"/>
    <property type="match status" value="1"/>
</dbReference>
<organism evidence="8 9">
    <name type="scientific">Oryzomonas sagensis</name>
    <dbReference type="NCBI Taxonomy" id="2603857"/>
    <lineage>
        <taxon>Bacteria</taxon>
        <taxon>Pseudomonadati</taxon>
        <taxon>Thermodesulfobacteriota</taxon>
        <taxon>Desulfuromonadia</taxon>
        <taxon>Geobacterales</taxon>
        <taxon>Geobacteraceae</taxon>
        <taxon>Oryzomonas</taxon>
    </lineage>
</organism>
<feature type="transmembrane region" description="Helical" evidence="6">
    <location>
        <begin position="31"/>
        <end position="54"/>
    </location>
</feature>
<evidence type="ECO:0000313" key="9">
    <source>
        <dbReference type="Proteomes" id="UP000798046"/>
    </source>
</evidence>
<keyword evidence="8" id="KW-0238">DNA-binding</keyword>
<dbReference type="InterPro" id="IPR019476">
    <property type="entry name" value="T4SS_TraD_DNA-bd"/>
</dbReference>
<dbReference type="InterPro" id="IPR051539">
    <property type="entry name" value="T4SS-coupling_protein"/>
</dbReference>
<dbReference type="GO" id="GO:0003677">
    <property type="term" value="F:DNA binding"/>
    <property type="evidence" value="ECO:0007669"/>
    <property type="project" value="UniProtKB-KW"/>
</dbReference>
<dbReference type="InterPro" id="IPR027417">
    <property type="entry name" value="P-loop_NTPase"/>
</dbReference>
<evidence type="ECO:0000256" key="1">
    <source>
        <dbReference type="ARBA" id="ARBA00004651"/>
    </source>
</evidence>
<proteinExistence type="predicted"/>
<evidence type="ECO:0000256" key="5">
    <source>
        <dbReference type="ARBA" id="ARBA00023136"/>
    </source>
</evidence>
<dbReference type="RefSeq" id="WP_151157638.1">
    <property type="nucleotide sequence ID" value="NZ_VZRA01000004.1"/>
</dbReference>
<comment type="caution">
    <text evidence="8">The sequence shown here is derived from an EMBL/GenBank/DDBJ whole genome shotgun (WGS) entry which is preliminary data.</text>
</comment>
<evidence type="ECO:0000256" key="2">
    <source>
        <dbReference type="ARBA" id="ARBA00022475"/>
    </source>
</evidence>
<gene>
    <name evidence="8" type="ORF">F6V30_14315</name>
</gene>
<keyword evidence="3 6" id="KW-0812">Transmembrane</keyword>
<feature type="transmembrane region" description="Helical" evidence="6">
    <location>
        <begin position="112"/>
        <end position="134"/>
    </location>
</feature>
<accession>A0ABQ6TL57</accession>
<protein>
    <submittedName>
        <fullName evidence="8">Type IV secretion system DNA-binding domain-containing protein</fullName>
    </submittedName>
</protein>
<dbReference type="Gene3D" id="3.40.50.300">
    <property type="entry name" value="P-loop containing nucleotide triphosphate hydrolases"/>
    <property type="match status" value="2"/>
</dbReference>
<keyword evidence="9" id="KW-1185">Reference proteome</keyword>
<feature type="domain" description="Type IV secretion system coupling protein TraD DNA-binding" evidence="7">
    <location>
        <begin position="170"/>
        <end position="549"/>
    </location>
</feature>
<evidence type="ECO:0000256" key="3">
    <source>
        <dbReference type="ARBA" id="ARBA00022692"/>
    </source>
</evidence>
<name>A0ABQ6TL57_9BACT</name>
<keyword evidence="2" id="KW-1003">Cell membrane</keyword>
<evidence type="ECO:0000259" key="7">
    <source>
        <dbReference type="Pfam" id="PF10412"/>
    </source>
</evidence>